<dbReference type="EMBL" id="FOAW01000003">
    <property type="protein sequence ID" value="SEK70497.1"/>
    <property type="molecule type" value="Genomic_DNA"/>
</dbReference>
<gene>
    <name evidence="1" type="ORF">SAMN05444583_103102</name>
</gene>
<protein>
    <submittedName>
        <fullName evidence="1">Uncharacterized protein</fullName>
    </submittedName>
</protein>
<reference evidence="2" key="1">
    <citation type="submission" date="2016-10" db="EMBL/GenBank/DDBJ databases">
        <authorList>
            <person name="Varghese N."/>
            <person name="Submissions S."/>
        </authorList>
    </citation>
    <scope>NUCLEOTIDE SEQUENCE [LARGE SCALE GENOMIC DNA]</scope>
    <source>
        <strain evidence="2">DSM 44675</strain>
    </source>
</reference>
<evidence type="ECO:0000313" key="1">
    <source>
        <dbReference type="EMBL" id="SEK70497.1"/>
    </source>
</evidence>
<keyword evidence="2" id="KW-1185">Reference proteome</keyword>
<evidence type="ECO:0000313" key="2">
    <source>
        <dbReference type="Proteomes" id="UP000198677"/>
    </source>
</evidence>
<name>A0A1H7J9E5_9NOCA</name>
<dbReference type="AlphaFoldDB" id="A0A1H7J9E5"/>
<accession>A0A1H7J9E5</accession>
<dbReference type="Proteomes" id="UP000198677">
    <property type="component" value="Unassembled WGS sequence"/>
</dbReference>
<sequence>MDCKPLLPQLISTIEGYLTLAIRVGWLALPPRDIEQLRQRLAA</sequence>
<organism evidence="1 2">
    <name type="scientific">Rhodococcus maanshanensis</name>
    <dbReference type="NCBI Taxonomy" id="183556"/>
    <lineage>
        <taxon>Bacteria</taxon>
        <taxon>Bacillati</taxon>
        <taxon>Actinomycetota</taxon>
        <taxon>Actinomycetes</taxon>
        <taxon>Mycobacteriales</taxon>
        <taxon>Nocardiaceae</taxon>
        <taxon>Rhodococcus</taxon>
    </lineage>
</organism>
<proteinExistence type="predicted"/>